<dbReference type="Pfam" id="PF25675">
    <property type="entry name" value="Phage_nozzle"/>
    <property type="match status" value="1"/>
</dbReference>
<dbReference type="GeneID" id="55412450"/>
<name>A0A6S4P7V3_9CAUD</name>
<dbReference type="KEGG" id="vg:55412450"/>
<evidence type="ECO:0000313" key="2">
    <source>
        <dbReference type="Proteomes" id="UP000504935"/>
    </source>
</evidence>
<sequence>MGLISTSIPNLIGGISQQNAVQRNVGQAETQTNFQSNVIEGLTKRPPTEFIANLLSTTAFPNNAAVHWINRDSSNQYVAVFTNGTVKVYDLNGVEKTVNIGTGGASYLTTTKPIEDLVFSNIADYTFVANKSKTIAESSTTTAAKVQEYISYVKSSQYGRQYSVTLNHSTWSYPIQVLFQMPTGNDASTDGAFRDTEKIAHILLYGTASSHWSNSADGIGFKTIRTDTGATLSTSQGLANYSGITGTFTHTQYGNTIYGTCSSGTFSVETTDGFGNQAMYAIKDAIGDFAELPYYAKPGMIVQITGEEGDSLSDYYVEFTANGVWSECVGPGVKVGLDNSTMPYALINNNNGTFSFTQQTYTNRVSGDEDTNSAPSFVGKKVSNLTFFQNRLGIISDQNLVLSENASYYNFYATTGTDVLDTDPIDIAAAGTTVNKLHNSIDFNEQLLLFSGEAQYILESSGDAVTPTTAVLTKTSTFSHAIKVAPVSAGKYVYFAQNRNDKTAITEYFADDDTLTNDGIDVTIGVSSLIPSNAYKIVSNNIEDTMIVLCHDTLDTTNNVAYTPSSAVTSTNANTINIYKYFWDANKKVQSAWSTWSLNNCQILSAEAYESYLYVVVNENTNTKLLKIDLRNPDFTGLTHNIHMDFRTATLTGTYDSATDLTTFTIPYSLNQVLKAVDTTNGSNLTIDSSSSGTTQKIKGNHTKAVFGSTYLSEYKFSTPYLREASGNGTVALTSGRYQIRQVSVDYQNSGFFKATVTQEGRSDVDYEFNGTVINSASAVIGQPNITSGTYNIPIQSRNTHYTCTLKSDSHLPVHFVSAELEGFYHRRSGRA</sequence>
<evidence type="ECO:0000313" key="1">
    <source>
        <dbReference type="EMBL" id="BAQ94331.1"/>
    </source>
</evidence>
<keyword evidence="2" id="KW-1185">Reference proteome</keyword>
<dbReference type="EMBL" id="AP013545">
    <property type="protein sequence ID" value="BAQ94331.1"/>
    <property type="molecule type" value="Genomic_DNA"/>
</dbReference>
<proteinExistence type="predicted"/>
<organism evidence="1 2">
    <name type="scientific">uncultured phage MedDCM-OCT-S46-C10</name>
    <dbReference type="NCBI Taxonomy" id="2741074"/>
    <lineage>
        <taxon>Viruses</taxon>
        <taxon>Duplodnaviria</taxon>
        <taxon>Heunggongvirae</taxon>
        <taxon>Uroviricota</taxon>
        <taxon>Caudoviricetes</taxon>
        <taxon>Autographivirales</taxon>
        <taxon>Foussvirus</taxon>
        <taxon>Foussvirus S46C10</taxon>
    </lineage>
</organism>
<dbReference type="RefSeq" id="YP_009777873.1">
    <property type="nucleotide sequence ID" value="NC_047705.1"/>
</dbReference>
<protein>
    <submittedName>
        <fullName evidence="1">Tail tubular protein B</fullName>
    </submittedName>
</protein>
<accession>A0A6S4P7V3</accession>
<dbReference type="Proteomes" id="UP000504935">
    <property type="component" value="Segment"/>
</dbReference>
<dbReference type="InterPro" id="IPR058003">
    <property type="entry name" value="Phage_gp12"/>
</dbReference>
<reference evidence="1 2" key="1">
    <citation type="journal article" date="2013" name="PLoS Genet.">
        <title>Expanding the Marine Virosphere Using Metagenomics.</title>
        <authorList>
            <person name="Mizuno C.M."/>
            <person name="Rodriguez-Valera F."/>
            <person name="Kimes N.E."/>
            <person name="Ghai R."/>
        </authorList>
    </citation>
    <scope>NUCLEOTIDE SEQUENCE [LARGE SCALE GENOMIC DNA]</scope>
    <source>
        <strain evidence="1">UvMED-CGR-U-MedDCM-OCT-S46-C10</strain>
    </source>
</reference>